<proteinExistence type="predicted"/>
<evidence type="ECO:0000313" key="1">
    <source>
        <dbReference type="EMBL" id="GAI54689.1"/>
    </source>
</evidence>
<gene>
    <name evidence="1" type="ORF">S06H3_64593</name>
</gene>
<sequence length="87" mass="10119">MEDISFAYADIIHLKSGGKIEGKIIKKPEYPPKTLPPVYKVKTSYGIVTLKESEIKTIEYRDVEFQPIEKSRVLPRKKAMNYYNKLI</sequence>
<dbReference type="EMBL" id="BARV01043196">
    <property type="protein sequence ID" value="GAI54689.1"/>
    <property type="molecule type" value="Genomic_DNA"/>
</dbReference>
<reference evidence="1" key="1">
    <citation type="journal article" date="2014" name="Front. Microbiol.">
        <title>High frequency of phylogenetically diverse reductive dehalogenase-homologous genes in deep subseafloor sedimentary metagenomes.</title>
        <authorList>
            <person name="Kawai M."/>
            <person name="Futagami T."/>
            <person name="Toyoda A."/>
            <person name="Takaki Y."/>
            <person name="Nishi S."/>
            <person name="Hori S."/>
            <person name="Arai W."/>
            <person name="Tsubouchi T."/>
            <person name="Morono Y."/>
            <person name="Uchiyama I."/>
            <person name="Ito T."/>
            <person name="Fujiyama A."/>
            <person name="Inagaki F."/>
            <person name="Takami H."/>
        </authorList>
    </citation>
    <scope>NUCLEOTIDE SEQUENCE</scope>
    <source>
        <strain evidence="1">Expedition CK06-06</strain>
    </source>
</reference>
<comment type="caution">
    <text evidence="1">The sequence shown here is derived from an EMBL/GenBank/DDBJ whole genome shotgun (WGS) entry which is preliminary data.</text>
</comment>
<dbReference type="AlphaFoldDB" id="X1RGH1"/>
<accession>X1RGH1</accession>
<protein>
    <submittedName>
        <fullName evidence="1">Uncharacterized protein</fullName>
    </submittedName>
</protein>
<organism evidence="1">
    <name type="scientific">marine sediment metagenome</name>
    <dbReference type="NCBI Taxonomy" id="412755"/>
    <lineage>
        <taxon>unclassified sequences</taxon>
        <taxon>metagenomes</taxon>
        <taxon>ecological metagenomes</taxon>
    </lineage>
</organism>
<feature type="non-terminal residue" evidence="1">
    <location>
        <position position="87"/>
    </location>
</feature>
<name>X1RGH1_9ZZZZ</name>